<evidence type="ECO:0000256" key="6">
    <source>
        <dbReference type="SAM" id="Phobius"/>
    </source>
</evidence>
<feature type="transmembrane region" description="Helical" evidence="6">
    <location>
        <begin position="140"/>
        <end position="159"/>
    </location>
</feature>
<keyword evidence="8" id="KW-1185">Reference proteome</keyword>
<dbReference type="PANTHER" id="PTHR30482">
    <property type="entry name" value="HIGH-AFFINITY BRANCHED-CHAIN AMINO ACID TRANSPORT SYSTEM PERMEASE"/>
    <property type="match status" value="1"/>
</dbReference>
<name>A0ABY5I2E9_9FIRM</name>
<evidence type="ECO:0000313" key="7">
    <source>
        <dbReference type="EMBL" id="UTY38898.1"/>
    </source>
</evidence>
<keyword evidence="4 6" id="KW-1133">Transmembrane helix</keyword>
<evidence type="ECO:0000313" key="8">
    <source>
        <dbReference type="Proteomes" id="UP001060112"/>
    </source>
</evidence>
<reference evidence="7" key="1">
    <citation type="submission" date="2022-07" db="EMBL/GenBank/DDBJ databases">
        <title>Faecal culturing of patients with breast cancer.</title>
        <authorList>
            <person name="Teng N.M.Y."/>
            <person name="Kiu R."/>
            <person name="Evans R."/>
            <person name="Baker D.J."/>
            <person name="Zenner C."/>
            <person name="Robinson S.D."/>
            <person name="Hall L.J."/>
        </authorList>
    </citation>
    <scope>NUCLEOTIDE SEQUENCE</scope>
    <source>
        <strain evidence="7">LH1062</strain>
    </source>
</reference>
<dbReference type="CDD" id="cd06581">
    <property type="entry name" value="TM_PBP1_LivM_like"/>
    <property type="match status" value="1"/>
</dbReference>
<evidence type="ECO:0000256" key="4">
    <source>
        <dbReference type="ARBA" id="ARBA00022989"/>
    </source>
</evidence>
<evidence type="ECO:0000256" key="2">
    <source>
        <dbReference type="ARBA" id="ARBA00022475"/>
    </source>
</evidence>
<keyword evidence="5 6" id="KW-0472">Membrane</keyword>
<feature type="transmembrane region" description="Helical" evidence="6">
    <location>
        <begin position="103"/>
        <end position="128"/>
    </location>
</feature>
<comment type="subcellular location">
    <subcellularLocation>
        <location evidence="1">Cell membrane</location>
        <topology evidence="1">Multi-pass membrane protein</topology>
    </subcellularLocation>
</comment>
<dbReference type="InterPro" id="IPR001851">
    <property type="entry name" value="ABC_transp_permease"/>
</dbReference>
<organism evidence="7 8">
    <name type="scientific">Allocoprobacillus halotolerans</name>
    <dbReference type="NCBI Taxonomy" id="2944914"/>
    <lineage>
        <taxon>Bacteria</taxon>
        <taxon>Bacillati</taxon>
        <taxon>Bacillota</taxon>
        <taxon>Erysipelotrichia</taxon>
        <taxon>Erysipelotrichales</taxon>
        <taxon>Erysipelotrichaceae</taxon>
        <taxon>Allocoprobacillus</taxon>
    </lineage>
</organism>
<dbReference type="RefSeq" id="WP_290139605.1">
    <property type="nucleotide sequence ID" value="NZ_CP101620.1"/>
</dbReference>
<protein>
    <submittedName>
        <fullName evidence="7">Branched-chain amino acid ABC transporter permease</fullName>
    </submittedName>
</protein>
<feature type="transmembrane region" description="Helical" evidence="6">
    <location>
        <begin position="15"/>
        <end position="36"/>
    </location>
</feature>
<gene>
    <name evidence="7" type="ORF">NMU03_15100</name>
</gene>
<dbReference type="Pfam" id="PF02653">
    <property type="entry name" value="BPD_transp_2"/>
    <property type="match status" value="1"/>
</dbReference>
<feature type="transmembrane region" description="Helical" evidence="6">
    <location>
        <begin position="66"/>
        <end position="83"/>
    </location>
</feature>
<proteinExistence type="predicted"/>
<dbReference type="EMBL" id="CP101620">
    <property type="protein sequence ID" value="UTY38898.1"/>
    <property type="molecule type" value="Genomic_DNA"/>
</dbReference>
<evidence type="ECO:0000256" key="5">
    <source>
        <dbReference type="ARBA" id="ARBA00023136"/>
    </source>
</evidence>
<evidence type="ECO:0000256" key="3">
    <source>
        <dbReference type="ARBA" id="ARBA00022692"/>
    </source>
</evidence>
<dbReference type="InterPro" id="IPR043428">
    <property type="entry name" value="LivM-like"/>
</dbReference>
<evidence type="ECO:0000256" key="1">
    <source>
        <dbReference type="ARBA" id="ARBA00004651"/>
    </source>
</evidence>
<sequence length="179" mass="19604">MLINGPIGATATDRISTFTVGVIMLIITLFVIFHFINSRYGRNVMAARDDRIAAESVGINIVKTKTIAFVLSAGIAGAAGVLYGLNFSTLVPAKFDFNQSILILVYVVLGGLGNMLGTIISTFILVLLPELLRFMADYRMLIYAIVLIVIMIVTNNPTISQFIKKIFKKNKIKGELDND</sequence>
<dbReference type="PANTHER" id="PTHR30482:SF10">
    <property type="entry name" value="HIGH-AFFINITY BRANCHED-CHAIN AMINO ACID TRANSPORT PROTEIN BRAE"/>
    <property type="match status" value="1"/>
</dbReference>
<keyword evidence="2" id="KW-1003">Cell membrane</keyword>
<accession>A0ABY5I2E9</accession>
<keyword evidence="3 6" id="KW-0812">Transmembrane</keyword>
<dbReference type="Proteomes" id="UP001060112">
    <property type="component" value="Chromosome"/>
</dbReference>